<evidence type="ECO:0000256" key="1">
    <source>
        <dbReference type="SAM" id="Coils"/>
    </source>
</evidence>
<comment type="caution">
    <text evidence="4">The sequence shown here is derived from an EMBL/GenBank/DDBJ whole genome shotgun (WGS) entry which is preliminary data.</text>
</comment>
<gene>
    <name evidence="4" type="ORF">KP79_PYT10438</name>
</gene>
<evidence type="ECO:0000256" key="3">
    <source>
        <dbReference type="SAM" id="Phobius"/>
    </source>
</evidence>
<dbReference type="GO" id="GO:0005876">
    <property type="term" value="C:spindle microtubule"/>
    <property type="evidence" value="ECO:0007669"/>
    <property type="project" value="TreeGrafter"/>
</dbReference>
<feature type="region of interest" description="Disordered" evidence="2">
    <location>
        <begin position="72"/>
        <end position="104"/>
    </location>
</feature>
<evidence type="ECO:0000313" key="4">
    <source>
        <dbReference type="EMBL" id="OWF54339.1"/>
    </source>
</evidence>
<feature type="coiled-coil region" evidence="1">
    <location>
        <begin position="40"/>
        <end position="67"/>
    </location>
</feature>
<dbReference type="AlphaFoldDB" id="A0A210R001"/>
<dbReference type="SUPFAM" id="SSF48452">
    <property type="entry name" value="TPR-like"/>
    <property type="match status" value="1"/>
</dbReference>
<dbReference type="PANTHER" id="PTHR16056">
    <property type="entry name" value="REGULATOR OF MICROTUBULE DYNAMICS PROTEIN"/>
    <property type="match status" value="1"/>
</dbReference>
<name>A0A210R001_MIZYE</name>
<organism evidence="4 5">
    <name type="scientific">Mizuhopecten yessoensis</name>
    <name type="common">Japanese scallop</name>
    <name type="synonym">Patinopecten yessoensis</name>
    <dbReference type="NCBI Taxonomy" id="6573"/>
    <lineage>
        <taxon>Eukaryota</taxon>
        <taxon>Metazoa</taxon>
        <taxon>Spiralia</taxon>
        <taxon>Lophotrochozoa</taxon>
        <taxon>Mollusca</taxon>
        <taxon>Bivalvia</taxon>
        <taxon>Autobranchia</taxon>
        <taxon>Pteriomorphia</taxon>
        <taxon>Pectinida</taxon>
        <taxon>Pectinoidea</taxon>
        <taxon>Pectinidae</taxon>
        <taxon>Mizuhopecten</taxon>
    </lineage>
</organism>
<keyword evidence="3" id="KW-0472">Membrane</keyword>
<dbReference type="Gene3D" id="1.25.40.10">
    <property type="entry name" value="Tetratricopeptide repeat domain"/>
    <property type="match status" value="1"/>
</dbReference>
<evidence type="ECO:0000313" key="5">
    <source>
        <dbReference type="Proteomes" id="UP000242188"/>
    </source>
</evidence>
<dbReference type="EMBL" id="NEDP02001069">
    <property type="protein sequence ID" value="OWF54339.1"/>
    <property type="molecule type" value="Genomic_DNA"/>
</dbReference>
<accession>A0A210R001</accession>
<keyword evidence="3" id="KW-1133">Transmembrane helix</keyword>
<evidence type="ECO:0000256" key="2">
    <source>
        <dbReference type="SAM" id="MobiDB-lite"/>
    </source>
</evidence>
<dbReference type="GO" id="GO:0005739">
    <property type="term" value="C:mitochondrion"/>
    <property type="evidence" value="ECO:0007669"/>
    <property type="project" value="TreeGrafter"/>
</dbReference>
<dbReference type="GO" id="GO:0008017">
    <property type="term" value="F:microtubule binding"/>
    <property type="evidence" value="ECO:0007669"/>
    <property type="project" value="TreeGrafter"/>
</dbReference>
<keyword evidence="3" id="KW-0812">Transmembrane</keyword>
<keyword evidence="1" id="KW-0175">Coiled coil</keyword>
<keyword evidence="5" id="KW-1185">Reference proteome</keyword>
<reference evidence="4 5" key="1">
    <citation type="journal article" date="2017" name="Nat. Ecol. Evol.">
        <title>Scallop genome provides insights into evolution of bilaterian karyotype and development.</title>
        <authorList>
            <person name="Wang S."/>
            <person name="Zhang J."/>
            <person name="Jiao W."/>
            <person name="Li J."/>
            <person name="Xun X."/>
            <person name="Sun Y."/>
            <person name="Guo X."/>
            <person name="Huan P."/>
            <person name="Dong B."/>
            <person name="Zhang L."/>
            <person name="Hu X."/>
            <person name="Sun X."/>
            <person name="Wang J."/>
            <person name="Zhao C."/>
            <person name="Wang Y."/>
            <person name="Wang D."/>
            <person name="Huang X."/>
            <person name="Wang R."/>
            <person name="Lv J."/>
            <person name="Li Y."/>
            <person name="Zhang Z."/>
            <person name="Liu B."/>
            <person name="Lu W."/>
            <person name="Hui Y."/>
            <person name="Liang J."/>
            <person name="Zhou Z."/>
            <person name="Hou R."/>
            <person name="Li X."/>
            <person name="Liu Y."/>
            <person name="Li H."/>
            <person name="Ning X."/>
            <person name="Lin Y."/>
            <person name="Zhao L."/>
            <person name="Xing Q."/>
            <person name="Dou J."/>
            <person name="Li Y."/>
            <person name="Mao J."/>
            <person name="Guo H."/>
            <person name="Dou H."/>
            <person name="Li T."/>
            <person name="Mu C."/>
            <person name="Jiang W."/>
            <person name="Fu Q."/>
            <person name="Fu X."/>
            <person name="Miao Y."/>
            <person name="Liu J."/>
            <person name="Yu Q."/>
            <person name="Li R."/>
            <person name="Liao H."/>
            <person name="Li X."/>
            <person name="Kong Y."/>
            <person name="Jiang Z."/>
            <person name="Chourrout D."/>
            <person name="Li R."/>
            <person name="Bao Z."/>
        </authorList>
    </citation>
    <scope>NUCLEOTIDE SEQUENCE [LARGE SCALE GENOMIC DNA]</scope>
    <source>
        <strain evidence="4 5">PY_sf001</strain>
    </source>
</reference>
<dbReference type="Pfam" id="PF21033">
    <property type="entry name" value="RMD1-3"/>
    <property type="match status" value="1"/>
</dbReference>
<dbReference type="Proteomes" id="UP000242188">
    <property type="component" value="Unassembled WGS sequence"/>
</dbReference>
<dbReference type="InterPro" id="IPR011990">
    <property type="entry name" value="TPR-like_helical_dom_sf"/>
</dbReference>
<dbReference type="STRING" id="6573.A0A210R001"/>
<dbReference type="InterPro" id="IPR049039">
    <property type="entry name" value="RMD1-3_a_helical_rpt"/>
</dbReference>
<proteinExistence type="predicted"/>
<dbReference type="PANTHER" id="PTHR16056:SF37">
    <property type="entry name" value="REGULATOR OF MICROTUBULE DYNAMICS PROTEIN 3-LIKE ISOFORM X1"/>
    <property type="match status" value="1"/>
</dbReference>
<protein>
    <submittedName>
        <fullName evidence="4">Regulator of microtubule dynamics protein 2</fullName>
    </submittedName>
</protein>
<sequence length="368" mass="41235">MSSFLRPNSPFFGALGTGIFIGLGGTILYLKITGTFLREIQRLSASISELKQEVKALQQQLESVKKRRRSPGFYSVHASSGDDDDEMFEDAYGGSGTVSSPSDPEFVESFRELNAEDIAPGQTNRQQSVDEQKVQVYEQVDQLLEGGDDDKQNAYTLLLKHKSQFLGDADYHWRLSKCTYQVAQIEGSVGNEDKKKEMVYSAKDSAAQALTLNEDCASAHKWFAITVGSIGDYEGTQAKIKNGYVFKEHIERAIQIKPDDPSSHHLLGRWCFGVYMLSWIERKAAAALYAAPPTSTADEALLNFQEAERLNPGKWKENMLFIAKCYIELRNYVQAVVWLEKAVTIPVVSLDDKTSQVEVETLLAKYRQ</sequence>
<dbReference type="OrthoDB" id="512473at2759"/>
<dbReference type="GO" id="GO:0097431">
    <property type="term" value="C:mitotic spindle pole"/>
    <property type="evidence" value="ECO:0007669"/>
    <property type="project" value="TreeGrafter"/>
</dbReference>
<feature type="transmembrane region" description="Helical" evidence="3">
    <location>
        <begin position="12"/>
        <end position="32"/>
    </location>
</feature>